<protein>
    <recommendedName>
        <fullName evidence="1">Mitochondrial genome maintenance exonuclease 1</fullName>
        <ecNumber evidence="1">3.1.-.-</ecNumber>
    </recommendedName>
</protein>
<keyword evidence="1" id="KW-0269">Exonuclease</keyword>
<gene>
    <name evidence="5" type="primary">LOC106811746</name>
</gene>
<dbReference type="HAMAP" id="MF_03030">
    <property type="entry name" value="MGME1"/>
    <property type="match status" value="1"/>
</dbReference>
<comment type="subcellular location">
    <subcellularLocation>
        <location evidence="1">Mitochondrion</location>
    </subcellularLocation>
</comment>
<comment type="similarity">
    <text evidence="1">Belongs to the MGME1 family.</text>
</comment>
<accession>A0ABM1EFH6</accession>
<feature type="region of interest" description="Disordered" evidence="2">
    <location>
        <begin position="191"/>
        <end position="212"/>
    </location>
</feature>
<dbReference type="GeneID" id="106811746"/>
<feature type="active site" evidence="1">
    <location>
        <position position="381"/>
    </location>
</feature>
<dbReference type="InterPro" id="IPR011604">
    <property type="entry name" value="PDDEXK-like_dom_sf"/>
</dbReference>
<dbReference type="Pfam" id="PF12705">
    <property type="entry name" value="PDDEXK_1"/>
    <property type="match status" value="1"/>
</dbReference>
<dbReference type="PANTHER" id="PTHR31340">
    <property type="entry name" value="MITOCHONDRIAL GENOME MAINTENANCE EXONUCLEASE 1"/>
    <property type="match status" value="1"/>
</dbReference>
<sequence length="469" mass="52864">MAFRSHRHLLRMHSVYGMSWLRSLARLMHMSSMRLHPKQKPESVASRLRAAVREPGKLRATDLPPKYKVHKKTGLNAYLQRRKEDRLLYGPAVRQKTKAAAKKAKTEPAESPNRRKKGSQMQRDVGGSESAAMAADPEGLSIGTGDFNEEAFNLENSMLFGPALPFTKVNRSAGNYSDSSESEDRRQVLTLGDNHNPYSGSNTESNVRQGRVPKNKLDTSLISIMKEKILSFPLWNPERSREGIVTPQEHNLDIPQHDTEMYPSVSAVLRETAPPQSTLALLRWKKQMIAQLGEAGFYKLNQDTLRAGQRLHDCVQVALGGTGASVAADDDVRGYWTSVARVLDDVSDVRALETSVSHRRLKYAGKTDCIARHDGRLCLIDWKTSKKPKRTLSSTFDNPLQVAAYAGAVNFDLSFDDLQVEQTMLVIAYQSGEPADVHFMSTEVLQGYWRLWLERLSQYWAGIWRKRLE</sequence>
<keyword evidence="1" id="KW-0496">Mitochondrion</keyword>
<proteinExistence type="inferred from homology"/>
<organism evidence="4 5">
    <name type="scientific">Priapulus caudatus</name>
    <name type="common">Priapulid worm</name>
    <dbReference type="NCBI Taxonomy" id="37621"/>
    <lineage>
        <taxon>Eukaryota</taxon>
        <taxon>Metazoa</taxon>
        <taxon>Ecdysozoa</taxon>
        <taxon>Scalidophora</taxon>
        <taxon>Priapulida</taxon>
        <taxon>Priapulimorpha</taxon>
        <taxon>Priapulimorphida</taxon>
        <taxon>Priapulidae</taxon>
        <taxon>Priapulus</taxon>
    </lineage>
</organism>
<feature type="active site" evidence="1">
    <location>
        <position position="368"/>
    </location>
</feature>
<evidence type="ECO:0000256" key="2">
    <source>
        <dbReference type="SAM" id="MobiDB-lite"/>
    </source>
</evidence>
<comment type="function">
    <text evidence="1">Metal-dependent single-stranded DNA (ssDNA) exonuclease involved in mitochondrial genome maintenance.</text>
</comment>
<keyword evidence="1" id="KW-0378">Hydrolase</keyword>
<dbReference type="EC" id="3.1.-.-" evidence="1"/>
<evidence type="ECO:0000313" key="5">
    <source>
        <dbReference type="RefSeq" id="XP_014670947.1"/>
    </source>
</evidence>
<reference evidence="5" key="1">
    <citation type="submission" date="2025-08" db="UniProtKB">
        <authorList>
            <consortium name="RefSeq"/>
        </authorList>
    </citation>
    <scope>IDENTIFICATION</scope>
</reference>
<evidence type="ECO:0000259" key="3">
    <source>
        <dbReference type="Pfam" id="PF12705"/>
    </source>
</evidence>
<dbReference type="Proteomes" id="UP000695022">
    <property type="component" value="Unplaced"/>
</dbReference>
<feature type="domain" description="PD-(D/E)XK endonuclease-like" evidence="3">
    <location>
        <begin position="351"/>
        <end position="440"/>
    </location>
</feature>
<name>A0ABM1EFH6_PRICU</name>
<dbReference type="RefSeq" id="XP_014670947.1">
    <property type="nucleotide sequence ID" value="XM_014815461.1"/>
</dbReference>
<feature type="compositionally biased region" description="Polar residues" evidence="2">
    <location>
        <begin position="196"/>
        <end position="208"/>
    </location>
</feature>
<keyword evidence="1" id="KW-0540">Nuclease</keyword>
<evidence type="ECO:0000313" key="4">
    <source>
        <dbReference type="Proteomes" id="UP000695022"/>
    </source>
</evidence>
<keyword evidence="4" id="KW-1185">Reference proteome</keyword>
<evidence type="ECO:0000256" key="1">
    <source>
        <dbReference type="HAMAP-Rule" id="MF_03030"/>
    </source>
</evidence>
<dbReference type="PANTHER" id="PTHR31340:SF3">
    <property type="entry name" value="MITOCHONDRIAL GENOME MAINTENANCE EXONUCLEASE 1"/>
    <property type="match status" value="1"/>
</dbReference>
<feature type="active site" evidence="1">
    <location>
        <position position="383"/>
    </location>
</feature>
<feature type="region of interest" description="Disordered" evidence="2">
    <location>
        <begin position="93"/>
        <end position="138"/>
    </location>
</feature>
<dbReference type="Gene3D" id="3.90.320.10">
    <property type="match status" value="1"/>
</dbReference>
<dbReference type="InterPro" id="IPR038726">
    <property type="entry name" value="PDDEXK_AddAB-type"/>
</dbReference>